<dbReference type="InterPro" id="IPR020833">
    <property type="entry name" value="LipOase_Fe_BS"/>
</dbReference>
<comment type="cofactor">
    <cofactor evidence="1 13">
        <name>Fe cation</name>
        <dbReference type="ChEBI" id="CHEBI:24875"/>
    </cofactor>
</comment>
<keyword evidence="4 13" id="KW-0479">Metal-binding</keyword>
<dbReference type="InterPro" id="IPR013819">
    <property type="entry name" value="LipOase_C"/>
</dbReference>
<name>A0ABP0UPL2_9BRYO</name>
<dbReference type="Gene3D" id="4.10.375.10">
    <property type="entry name" value="Lipoxygenase-1, Domain 2"/>
    <property type="match status" value="2"/>
</dbReference>
<dbReference type="Pfam" id="PF01477">
    <property type="entry name" value="PLAT"/>
    <property type="match status" value="2"/>
</dbReference>
<dbReference type="InterPro" id="IPR036392">
    <property type="entry name" value="PLAT/LH2_dom_sf"/>
</dbReference>
<reference evidence="16" key="1">
    <citation type="submission" date="2024-02" db="EMBL/GenBank/DDBJ databases">
        <authorList>
            <consortium name="ELIXIR-Norway"/>
            <consortium name="Elixir Norway"/>
        </authorList>
    </citation>
    <scope>NUCLEOTIDE SEQUENCE</scope>
</reference>
<dbReference type="Gene3D" id="4.10.372.10">
    <property type="entry name" value="Lipoxygenase-1, Domain 3"/>
    <property type="match status" value="2"/>
</dbReference>
<dbReference type="Pfam" id="PF00305">
    <property type="entry name" value="Lipoxygenase"/>
    <property type="match status" value="2"/>
</dbReference>
<proteinExistence type="inferred from homology"/>
<keyword evidence="6" id="KW-0276">Fatty acid metabolism</keyword>
<dbReference type="InterPro" id="IPR000907">
    <property type="entry name" value="LipOase"/>
</dbReference>
<dbReference type="Proteomes" id="UP001497512">
    <property type="component" value="Chromosome 5"/>
</dbReference>
<evidence type="ECO:0008006" key="18">
    <source>
        <dbReference type="Google" id="ProtNLM"/>
    </source>
</evidence>
<evidence type="ECO:0000256" key="3">
    <source>
        <dbReference type="ARBA" id="ARBA00022516"/>
    </source>
</evidence>
<dbReference type="InterPro" id="IPR027433">
    <property type="entry name" value="Lipoxygenase_dom_3"/>
</dbReference>
<keyword evidence="5" id="KW-0925">Oxylipin biosynthesis</keyword>
<evidence type="ECO:0000256" key="10">
    <source>
        <dbReference type="ARBA" id="ARBA00023098"/>
    </source>
</evidence>
<sequence length="1831" mass="207084">MQGCKLIPASAAAASAASSAAVTSSLTSNHVVAGGRAPQRLQESGSQQQQLLKVGLPMMASDSAKVFSANSARLQAMNRPCSSTQKKSSRQLVAVRATQIDTFIKGLQEKLHLPTHESETSEYVSVNGTFTVRKKSLLTYMDVGSDLIDDTEDALFDQKVLLQLVSSDVLDPSTNIGKVSKECPVKNWDKVEDSMKSGFVEYPVTLLVPKDFGTPGALVVRNKHRNEVFVKSLSVTLPDGKEVYFLCDSWVYNVNKYKCDRIFFSNQVYLPDKTPPGLVQLRETEKINLRGDGLGERKPWDRIYDYAIYNDLGDPTKPGDARPNLGGNKELPYPRRCRTGRPVYDVDPSMEIRVNGKFYMPRDEVFDGQKESDFLTDELISYGHNLLPALECQLSGGKLEFKSFKDVRNLYQHGVSVPAETVDKVVAARDQTQKLNPFDILKRLGADDRVDRLKYTLPQVITFNEHGWMDDEEFGRQRLCGINPVQIELLRSFPVVSKLNDPEARFGDPTSAITHSHIEPYLEGMSVAQALEAKRLYILDYNDLYLPYVKKINALESFDSQTYATRSIFFLNKKNLLKPCAIELALEDPSGRGRRVFTPPKNNEVDWMWELAKAHVRTNDSGLHQLYSHWLCTHAAMEPFIIATNRQLSALHPVHLLLLPHFKNTMNTNVAARMSLISADGIIEKSFTPGKYSVEILSSKVYGEKWRFQEQGLPRDLLKRGMAVEDPTSESGVKLNFEDYPYARDGLDLWCAFESWVTDFVNIYYATDKKVQQDIELQEWWSEVRTKGHGDLKDAPGWPAMTSKANLVEILTTIIWIASALHAAVNFGQYAYTGYMPNQPTVMRRLIPEFNSKDHKQLLANPEEFFLLSHGKIMQATNVMTVVEILSKHSLDEEYIGQRGDPKWSTNEQVLAAFKRFGERLDEAEAAMKERNKKELPNRIGPAKVPYTLLYPKSDTPGLSGMGVPNSEMLHLSSKTDTSDYVKVEGVLTVRKRSLLTYMDIGSDLVDDAEDAILNRKVVLQLVSCEEVDPGTNIGKVSKECQVVNWNMVQETVKSGDVKYPVTLMVPKDFGTPGALIVRNLHQHEFFLKSLSLTLPADVDGKTKEVFFPCNSWVYNANKYNCDRIFFSNQVYLPDQTPPGLVQLRETEMINLRGYGLGERKVWDRIYDYAVYNDLGNPTNPADKRPNLGGKDLPYPRRCRTGRKSYDADPSMEVRVSENFYIPRDEIFDGQKQSDFLSDQLTSAAHNLIPAIEGLLTGGKNEFNTFKDVRKLYQDGIDIGETLQTVVDTKDQSQKMDPFEIVKKLGADDRSNVLKYTIPQVIQFNEQGWLDDEEFGRQRLAGINPMHIELLTSFPVVSKLDDPEEKFGDPTSAITHKHIEPYLDGMTVEQALEAKKLYILDYHDLYLPYVKQINELKSFDSQTYASRSIFFLDKNNVLKPCAIELATEDPTPRGKRVFTPPKNNQRDWMWDLAKAHARTNDSGFHQLYSHWTRTHAVMEPFIIATNRQLSVLHPIHLLLVPHFKNTMNINAAARKALISVNGVIEKTFTPGKFSLEMSSKIYGALWHFDDQGLPNDLLKRGMAVEDATSESGVKLNFEDYPYAQDGLDLWCAFKSWVTDYVNIYYADDKIVQQDIELQQWWSEIRTKGHGDKKDAPGWPSLTSKASLVETLTTILWIPSAHHAAVNFGQYAYTGYMPNQPAVMRRPVPEVNSKEHSQLLASPEKFFLQSHGKPSQATIVMTVVEILSKHAQEEEYIGQRLVEGWTNNNEVLAAFQKYGEKLQTAAVAMKERNENPALRNRRGPAKLPYTLLYPKSEKHGLTGMGVPNSISI</sequence>
<dbReference type="PROSITE" id="PS00711">
    <property type="entry name" value="LIPOXYGENASE_1"/>
    <property type="match status" value="1"/>
</dbReference>
<evidence type="ECO:0000259" key="14">
    <source>
        <dbReference type="PROSITE" id="PS50095"/>
    </source>
</evidence>
<comment type="similarity">
    <text evidence="2 13">Belongs to the lipoxygenase family.</text>
</comment>
<gene>
    <name evidence="16" type="ORF">CSSPTR1EN2_LOCUS18451</name>
</gene>
<keyword evidence="11" id="KW-0275">Fatty acid biosynthesis</keyword>
<evidence type="ECO:0000256" key="9">
    <source>
        <dbReference type="ARBA" id="ARBA00023004"/>
    </source>
</evidence>
<dbReference type="PRINTS" id="PR00087">
    <property type="entry name" value="LIPOXYGENASE"/>
</dbReference>
<evidence type="ECO:0000259" key="15">
    <source>
        <dbReference type="PROSITE" id="PS51393"/>
    </source>
</evidence>
<evidence type="ECO:0000256" key="2">
    <source>
        <dbReference type="ARBA" id="ARBA00009419"/>
    </source>
</evidence>
<keyword evidence="10" id="KW-0443">Lipid metabolism</keyword>
<comment type="caution">
    <text evidence="12">Lacks conserved residue(s) required for the propagation of feature annotation.</text>
</comment>
<evidence type="ECO:0000256" key="11">
    <source>
        <dbReference type="ARBA" id="ARBA00023160"/>
    </source>
</evidence>
<evidence type="ECO:0000256" key="7">
    <source>
        <dbReference type="ARBA" id="ARBA00022964"/>
    </source>
</evidence>
<dbReference type="PRINTS" id="PR00468">
    <property type="entry name" value="PLTLPOXGNASE"/>
</dbReference>
<feature type="domain" description="PLAT" evidence="14">
    <location>
        <begin position="135"/>
        <end position="265"/>
    </location>
</feature>
<dbReference type="InterPro" id="IPR036226">
    <property type="entry name" value="LipOase_C_sf"/>
</dbReference>
<dbReference type="Gene3D" id="1.20.245.10">
    <property type="entry name" value="Lipoxygenase-1, Domain 5"/>
    <property type="match status" value="2"/>
</dbReference>
<dbReference type="InterPro" id="IPR001024">
    <property type="entry name" value="PLAT/LH2_dom"/>
</dbReference>
<keyword evidence="3" id="KW-0444">Lipid biosynthesis</keyword>
<dbReference type="Gene3D" id="3.10.450.60">
    <property type="match status" value="2"/>
</dbReference>
<evidence type="ECO:0000256" key="8">
    <source>
        <dbReference type="ARBA" id="ARBA00023002"/>
    </source>
</evidence>
<evidence type="ECO:0000256" key="13">
    <source>
        <dbReference type="RuleBase" id="RU003974"/>
    </source>
</evidence>
<accession>A0ABP0UPL2</accession>
<evidence type="ECO:0000256" key="12">
    <source>
        <dbReference type="PROSITE-ProRule" id="PRU00152"/>
    </source>
</evidence>
<evidence type="ECO:0000256" key="6">
    <source>
        <dbReference type="ARBA" id="ARBA00022832"/>
    </source>
</evidence>
<dbReference type="PANTHER" id="PTHR11771">
    <property type="entry name" value="LIPOXYGENASE"/>
    <property type="match status" value="1"/>
</dbReference>
<keyword evidence="7 13" id="KW-0223">Dioxygenase</keyword>
<dbReference type="SUPFAM" id="SSF48484">
    <property type="entry name" value="Lipoxigenase"/>
    <property type="match status" value="2"/>
</dbReference>
<dbReference type="SUPFAM" id="SSF49723">
    <property type="entry name" value="Lipase/lipooxygenase domain (PLAT/LH2 domain)"/>
    <property type="match status" value="2"/>
</dbReference>
<keyword evidence="8 13" id="KW-0560">Oxidoreductase</keyword>
<feature type="domain" description="PLAT" evidence="14">
    <location>
        <begin position="993"/>
        <end position="1128"/>
    </location>
</feature>
<dbReference type="SMART" id="SM00308">
    <property type="entry name" value="LH2"/>
    <property type="match status" value="2"/>
</dbReference>
<dbReference type="EMBL" id="OZ019897">
    <property type="protein sequence ID" value="CAK9226862.1"/>
    <property type="molecule type" value="Genomic_DNA"/>
</dbReference>
<keyword evidence="9 13" id="KW-0408">Iron</keyword>
<evidence type="ECO:0000256" key="5">
    <source>
        <dbReference type="ARBA" id="ARBA00022767"/>
    </source>
</evidence>
<evidence type="ECO:0000313" key="16">
    <source>
        <dbReference type="EMBL" id="CAK9226862.1"/>
    </source>
</evidence>
<evidence type="ECO:0000313" key="17">
    <source>
        <dbReference type="Proteomes" id="UP001497512"/>
    </source>
</evidence>
<dbReference type="PROSITE" id="PS50095">
    <property type="entry name" value="PLAT"/>
    <property type="match status" value="2"/>
</dbReference>
<evidence type="ECO:0000256" key="1">
    <source>
        <dbReference type="ARBA" id="ARBA00001962"/>
    </source>
</evidence>
<dbReference type="Gene3D" id="2.60.60.20">
    <property type="entry name" value="PLAT/LH2 domain"/>
    <property type="match status" value="2"/>
</dbReference>
<organism evidence="16 17">
    <name type="scientific">Sphagnum troendelagicum</name>
    <dbReference type="NCBI Taxonomy" id="128251"/>
    <lineage>
        <taxon>Eukaryota</taxon>
        <taxon>Viridiplantae</taxon>
        <taxon>Streptophyta</taxon>
        <taxon>Embryophyta</taxon>
        <taxon>Bryophyta</taxon>
        <taxon>Sphagnophytina</taxon>
        <taxon>Sphagnopsida</taxon>
        <taxon>Sphagnales</taxon>
        <taxon>Sphagnaceae</taxon>
        <taxon>Sphagnum</taxon>
    </lineage>
</organism>
<dbReference type="PROSITE" id="PS51393">
    <property type="entry name" value="LIPOXYGENASE_3"/>
    <property type="match status" value="2"/>
</dbReference>
<feature type="domain" description="Lipoxygenase" evidence="15">
    <location>
        <begin position="1131"/>
        <end position="1831"/>
    </location>
</feature>
<feature type="domain" description="Lipoxygenase" evidence="15">
    <location>
        <begin position="268"/>
        <end position="970"/>
    </location>
</feature>
<evidence type="ECO:0000256" key="4">
    <source>
        <dbReference type="ARBA" id="ARBA00022723"/>
    </source>
</evidence>
<dbReference type="InterPro" id="IPR001246">
    <property type="entry name" value="LipOase_plant"/>
</dbReference>
<protein>
    <recommendedName>
        <fullName evidence="18">Lipoxygenase</fullName>
    </recommendedName>
</protein>
<keyword evidence="17" id="KW-1185">Reference proteome</keyword>